<proteinExistence type="evidence at transcript level"/>
<dbReference type="InterPro" id="IPR000971">
    <property type="entry name" value="Globin"/>
</dbReference>
<dbReference type="GO" id="GO:0005576">
    <property type="term" value="C:extracellular region"/>
    <property type="evidence" value="ECO:0007669"/>
    <property type="project" value="UniProtKB-UniRule"/>
</dbReference>
<evidence type="ECO:0000256" key="4">
    <source>
        <dbReference type="ARBA" id="ARBA00022723"/>
    </source>
</evidence>
<keyword evidence="1 7" id="KW-0813">Transport</keyword>
<dbReference type="Pfam" id="PF00042">
    <property type="entry name" value="Globin"/>
    <property type="match status" value="1"/>
</dbReference>
<evidence type="ECO:0000256" key="5">
    <source>
        <dbReference type="ARBA" id="ARBA00023004"/>
    </source>
</evidence>
<dbReference type="GO" id="GO:0005344">
    <property type="term" value="F:oxygen carrier activity"/>
    <property type="evidence" value="ECO:0007669"/>
    <property type="project" value="UniProtKB-UniRule"/>
</dbReference>
<evidence type="ECO:0000256" key="3">
    <source>
        <dbReference type="ARBA" id="ARBA00022621"/>
    </source>
</evidence>
<evidence type="ECO:0000256" key="1">
    <source>
        <dbReference type="ARBA" id="ARBA00022448"/>
    </source>
</evidence>
<evidence type="ECO:0000313" key="13">
    <source>
        <dbReference type="EMBL" id="BAC82446.1"/>
    </source>
</evidence>
<dbReference type="SUPFAM" id="SSF46458">
    <property type="entry name" value="Globin-like"/>
    <property type="match status" value="1"/>
</dbReference>
<dbReference type="AlphaFoldDB" id="Q760Q1"/>
<dbReference type="CDD" id="cd01040">
    <property type="entry name" value="Mb-like"/>
    <property type="match status" value="1"/>
</dbReference>
<dbReference type="InterPro" id="IPR014610">
    <property type="entry name" value="Haemoglobin_extracell"/>
</dbReference>
<evidence type="ECO:0000256" key="9">
    <source>
        <dbReference type="PIRSR" id="PIRSR036517-2"/>
    </source>
</evidence>
<dbReference type="InterPro" id="IPR009050">
    <property type="entry name" value="Globin-like_sf"/>
</dbReference>
<keyword evidence="2 7" id="KW-0349">Heme</keyword>
<evidence type="ECO:0000256" key="6">
    <source>
        <dbReference type="ARBA" id="ARBA00023157"/>
    </source>
</evidence>
<sequence>MLGYLFVVAVSLGAIMADHHCSIEDIRDVQHDWKFVWGDASLDARVVFGKAVFKKLQELDGSVVEPLKVVHVEDPDSDEFKNHVLRVLNGLDNLINLFDEQGVLVSQLDHLAKQHKERPGVNASHFRAFAKAFLEVLEVSGSCPNLDAWRGCLYGLGVRITAQLKK</sequence>
<dbReference type="GO" id="GO:0020037">
    <property type="term" value="F:heme binding"/>
    <property type="evidence" value="ECO:0007669"/>
    <property type="project" value="UniProtKB-UniRule"/>
</dbReference>
<dbReference type="InterPro" id="IPR044399">
    <property type="entry name" value="Mb-like_M"/>
</dbReference>
<comment type="similarity">
    <text evidence="7 10">Belongs to the globin family.</text>
</comment>
<evidence type="ECO:0000256" key="7">
    <source>
        <dbReference type="PIRNR" id="PIRNR036517"/>
    </source>
</evidence>
<gene>
    <name evidence="13" type="primary">HbIIB</name>
</gene>
<evidence type="ECO:0000256" key="2">
    <source>
        <dbReference type="ARBA" id="ARBA00022617"/>
    </source>
</evidence>
<feature type="domain" description="Globin" evidence="12">
    <location>
        <begin position="20"/>
        <end position="165"/>
    </location>
</feature>
<evidence type="ECO:0000256" key="11">
    <source>
        <dbReference type="SAM" id="SignalP"/>
    </source>
</evidence>
<keyword evidence="4 7" id="KW-0479">Metal-binding</keyword>
<dbReference type="GO" id="GO:0005833">
    <property type="term" value="C:hemoglobin complex"/>
    <property type="evidence" value="ECO:0007669"/>
    <property type="project" value="UniProtKB-UniRule"/>
</dbReference>
<dbReference type="PROSITE" id="PS01033">
    <property type="entry name" value="GLOBIN"/>
    <property type="match status" value="1"/>
</dbReference>
<name>Q760Q1_MACDE</name>
<dbReference type="GO" id="GO:0005506">
    <property type="term" value="F:iron ion binding"/>
    <property type="evidence" value="ECO:0007669"/>
    <property type="project" value="UniProtKB-UniRule"/>
</dbReference>
<dbReference type="InterPro" id="IPR012292">
    <property type="entry name" value="Globin/Proto"/>
</dbReference>
<organism evidence="13">
    <name type="scientific">Macrobdella decora</name>
    <name type="common">North American leech</name>
    <dbReference type="NCBI Taxonomy" id="6405"/>
    <lineage>
        <taxon>Eukaryota</taxon>
        <taxon>Metazoa</taxon>
        <taxon>Spiralia</taxon>
        <taxon>Lophotrochozoa</taxon>
        <taxon>Annelida</taxon>
        <taxon>Clitellata</taxon>
        <taxon>Hirudinea</taxon>
        <taxon>Hirudinida</taxon>
        <taxon>Hirudiniformes</taxon>
        <taxon>Hirudinidae</taxon>
        <taxon>Macrobdella</taxon>
    </lineage>
</organism>
<feature type="chain" id="PRO_5004285826" description="Extracellular globin" evidence="11">
    <location>
        <begin position="18"/>
        <end position="166"/>
    </location>
</feature>
<keyword evidence="3 7" id="KW-0561">Oxygen transport</keyword>
<keyword evidence="6 9" id="KW-1015">Disulfide bond</keyword>
<feature type="disulfide bond" evidence="9">
    <location>
        <begin position="21"/>
        <end position="152"/>
    </location>
</feature>
<reference evidence="13" key="1">
    <citation type="journal article" date="2003" name="J. Protein Chem.">
        <title>Globin and linker sequences of the giant extracellular hemoglobin from the leech Macrobdella decora.</title>
        <authorList>
            <person name="Suzuki T."/>
            <person name="Vinogradov S."/>
        </authorList>
    </citation>
    <scope>NUCLEOTIDE SEQUENCE</scope>
</reference>
<dbReference type="Gene3D" id="1.10.490.10">
    <property type="entry name" value="Globins"/>
    <property type="match status" value="1"/>
</dbReference>
<evidence type="ECO:0000259" key="12">
    <source>
        <dbReference type="PROSITE" id="PS01033"/>
    </source>
</evidence>
<evidence type="ECO:0000256" key="10">
    <source>
        <dbReference type="RuleBase" id="RU000356"/>
    </source>
</evidence>
<dbReference type="GO" id="GO:0019825">
    <property type="term" value="F:oxygen binding"/>
    <property type="evidence" value="ECO:0007669"/>
    <property type="project" value="UniProtKB-UniRule"/>
</dbReference>
<accession>Q760Q1</accession>
<feature type="signal peptide" evidence="11">
    <location>
        <begin position="1"/>
        <end position="17"/>
    </location>
</feature>
<dbReference type="PIRSF" id="PIRSF036517">
    <property type="entry name" value="Ext_hemo"/>
    <property type="match status" value="1"/>
</dbReference>
<keyword evidence="5 7" id="KW-0408">Iron</keyword>
<protein>
    <recommendedName>
        <fullName evidence="7">Extracellular globin</fullName>
    </recommendedName>
</protein>
<feature type="binding site" description="proximal binding residue" evidence="8">
    <location>
        <position position="115"/>
    </location>
    <ligand>
        <name>heme b</name>
        <dbReference type="ChEBI" id="CHEBI:60344"/>
    </ligand>
    <ligandPart>
        <name>Fe</name>
        <dbReference type="ChEBI" id="CHEBI:18248"/>
    </ligandPart>
</feature>
<keyword evidence="11" id="KW-0732">Signal</keyword>
<dbReference type="EMBL" id="AB118639">
    <property type="protein sequence ID" value="BAC82446.1"/>
    <property type="molecule type" value="mRNA"/>
</dbReference>
<evidence type="ECO:0000256" key="8">
    <source>
        <dbReference type="PIRSR" id="PIRSR036517-1"/>
    </source>
</evidence>